<dbReference type="InterPro" id="IPR015943">
    <property type="entry name" value="WD40/YVTN_repeat-like_dom_sf"/>
</dbReference>
<name>A0A3M7L0J7_AUXPR</name>
<keyword evidence="3" id="KW-0853">WD repeat</keyword>
<dbReference type="InterPro" id="IPR001680">
    <property type="entry name" value="WD40_rpt"/>
</dbReference>
<dbReference type="EMBL" id="QOKY01000154">
    <property type="protein sequence ID" value="RMZ56117.1"/>
    <property type="molecule type" value="Genomic_DNA"/>
</dbReference>
<dbReference type="SUPFAM" id="SSF50978">
    <property type="entry name" value="WD40 repeat-like"/>
    <property type="match status" value="1"/>
</dbReference>
<evidence type="ECO:0000256" key="6">
    <source>
        <dbReference type="SAM" id="MobiDB-lite"/>
    </source>
</evidence>
<feature type="domain" description="Nucleolar protein 10-like second" evidence="8">
    <location>
        <begin position="360"/>
        <end position="407"/>
    </location>
</feature>
<evidence type="ECO:0000256" key="3">
    <source>
        <dbReference type="ARBA" id="ARBA00022574"/>
    </source>
</evidence>
<dbReference type="InterPro" id="IPR056551">
    <property type="entry name" value="Beta-prop_NOL10_N"/>
</dbReference>
<evidence type="ECO:0000313" key="11">
    <source>
        <dbReference type="Proteomes" id="UP000279271"/>
    </source>
</evidence>
<dbReference type="InterPro" id="IPR056550">
    <property type="entry name" value="NOL10_2nd"/>
</dbReference>
<evidence type="ECO:0000259" key="7">
    <source>
        <dbReference type="Pfam" id="PF08159"/>
    </source>
</evidence>
<dbReference type="GO" id="GO:0032040">
    <property type="term" value="C:small-subunit processome"/>
    <property type="evidence" value="ECO:0007669"/>
    <property type="project" value="TreeGrafter"/>
</dbReference>
<dbReference type="PANTHER" id="PTHR14927:SF0">
    <property type="entry name" value="NUCLEOLAR PROTEIN 10"/>
    <property type="match status" value="1"/>
</dbReference>
<feature type="region of interest" description="Disordered" evidence="6">
    <location>
        <begin position="510"/>
        <end position="550"/>
    </location>
</feature>
<gene>
    <name evidence="10" type="ORF">APUTEX25_004541</name>
</gene>
<comment type="similarity">
    <text evidence="2">Belongs to the WD repeat NOL10/ENP2 family.</text>
</comment>
<evidence type="ECO:0000259" key="8">
    <source>
        <dbReference type="Pfam" id="PF23097"/>
    </source>
</evidence>
<reference evidence="11" key="1">
    <citation type="journal article" date="2018" name="Algal Res.">
        <title>Characterization of plant carbon substrate utilization by Auxenochlorella protothecoides.</title>
        <authorList>
            <person name="Vogler B.W."/>
            <person name="Starkenburg S.R."/>
            <person name="Sudasinghe N."/>
            <person name="Schambach J.Y."/>
            <person name="Rollin J.A."/>
            <person name="Pattathil S."/>
            <person name="Barry A.N."/>
        </authorList>
    </citation>
    <scope>NUCLEOTIDE SEQUENCE [LARGE SCALE GENOMIC DNA]</scope>
    <source>
        <strain evidence="11">UTEX 25</strain>
    </source>
</reference>
<comment type="caution">
    <text evidence="10">The sequence shown here is derived from an EMBL/GenBank/DDBJ whole genome shotgun (WGS) entry which is preliminary data.</text>
</comment>
<feature type="domain" description="NUC153" evidence="7">
    <location>
        <begin position="471"/>
        <end position="498"/>
    </location>
</feature>
<feature type="compositionally biased region" description="Basic residues" evidence="6">
    <location>
        <begin position="537"/>
        <end position="550"/>
    </location>
</feature>
<dbReference type="Pfam" id="PF23098">
    <property type="entry name" value="Beta-prop_NOL10_N"/>
    <property type="match status" value="1"/>
</dbReference>
<dbReference type="Pfam" id="PF23097">
    <property type="entry name" value="NOL10_2nd"/>
    <property type="match status" value="1"/>
</dbReference>
<keyword evidence="5" id="KW-0539">Nucleus</keyword>
<proteinExistence type="inferred from homology"/>
<evidence type="ECO:0000256" key="1">
    <source>
        <dbReference type="ARBA" id="ARBA00004604"/>
    </source>
</evidence>
<evidence type="ECO:0000256" key="5">
    <source>
        <dbReference type="ARBA" id="ARBA00023242"/>
    </source>
</evidence>
<evidence type="ECO:0000313" key="10">
    <source>
        <dbReference type="EMBL" id="RMZ56117.1"/>
    </source>
</evidence>
<dbReference type="InterPro" id="IPR036322">
    <property type="entry name" value="WD40_repeat_dom_sf"/>
</dbReference>
<keyword evidence="4" id="KW-0677">Repeat</keyword>
<organism evidence="10 11">
    <name type="scientific">Auxenochlorella protothecoides</name>
    <name type="common">Green microalga</name>
    <name type="synonym">Chlorella protothecoides</name>
    <dbReference type="NCBI Taxonomy" id="3075"/>
    <lineage>
        <taxon>Eukaryota</taxon>
        <taxon>Viridiplantae</taxon>
        <taxon>Chlorophyta</taxon>
        <taxon>core chlorophytes</taxon>
        <taxon>Trebouxiophyceae</taxon>
        <taxon>Chlorellales</taxon>
        <taxon>Chlorellaceae</taxon>
        <taxon>Auxenochlorella</taxon>
    </lineage>
</organism>
<evidence type="ECO:0000256" key="2">
    <source>
        <dbReference type="ARBA" id="ARBA00005264"/>
    </source>
</evidence>
<dbReference type="Pfam" id="PF08159">
    <property type="entry name" value="NUC153"/>
    <property type="match status" value="1"/>
</dbReference>
<dbReference type="Gene3D" id="2.130.10.10">
    <property type="entry name" value="YVTN repeat-like/Quinoprotein amine dehydrogenase"/>
    <property type="match status" value="1"/>
</dbReference>
<dbReference type="Proteomes" id="UP000279271">
    <property type="component" value="Unassembled WGS sequence"/>
</dbReference>
<evidence type="ECO:0000259" key="9">
    <source>
        <dbReference type="Pfam" id="PF23098"/>
    </source>
</evidence>
<dbReference type="InterPro" id="IPR012580">
    <property type="entry name" value="NUC153"/>
</dbReference>
<dbReference type="InterPro" id="IPR040382">
    <property type="entry name" value="NOL10/Enp2"/>
</dbReference>
<evidence type="ECO:0000256" key="4">
    <source>
        <dbReference type="ARBA" id="ARBA00022737"/>
    </source>
</evidence>
<dbReference type="SMART" id="SM00320">
    <property type="entry name" value="WD40"/>
    <property type="match status" value="4"/>
</dbReference>
<protein>
    <submittedName>
        <fullName evidence="10">Uncharacterized protein</fullName>
    </submittedName>
</protein>
<dbReference type="GO" id="GO:0000462">
    <property type="term" value="P:maturation of SSU-rRNA from tricistronic rRNA transcript (SSU-rRNA, 5.8S rRNA, LSU-rRNA)"/>
    <property type="evidence" value="ECO:0007669"/>
    <property type="project" value="TreeGrafter"/>
</dbReference>
<dbReference type="PANTHER" id="PTHR14927">
    <property type="entry name" value="NUCLEOLAR PROTEIN 10"/>
    <property type="match status" value="1"/>
</dbReference>
<comment type="subcellular location">
    <subcellularLocation>
        <location evidence="1">Nucleus</location>
        <location evidence="1">Nucleolus</location>
    </subcellularLocation>
</comment>
<sequence>MSLRFAAPDGVKVYTVAGGKNLPTWVSDKKKRSLRKDEDYNRRVELVQDFEFPAACQRIKVSADQQYIFASGYHPPRVRVYDVNQLSLKFERHLNAEIVDFQILSEDYSKAVFLCDDRRLDFHAKFGSYHKTRVPRAGRCLTYSHPTAELFVAGSAPEIWRLSLEEGRFMAPMPAASPGVNALGLSPAHGLLAAAGEEGLLECYDPRVRASVGSLEAARAAGADGQGLTALRFDDSGMHVAVGTSGGLVAVFDLRSQRPMVVKDHQYESPILDIKWPTTAAGRSRALVASADRHIIKFWDAASGEGFTNIEPKDGDINDICLWPGSGLAYFIPALGPAPKWSSFLESMTEELEERTAPAVYDDYRFITRAELDSLGLANLVGTNMLKPYMHGFFLDNRLYNKAKNAVDPFAYEAYRAKRVAQKLEEERKSRISIIKKLPKVNATTAARLLGEEGEDGPKKRKAALPNLLEDTRFKAMFEDTEFTIDEASRDYKLLHPNADPAKERRLVREHFEAVEGDGDAQSASDTEGQDDDQTRARKPAARHRVSGVF</sequence>
<dbReference type="AlphaFoldDB" id="A0A3M7L0J7"/>
<feature type="domain" description="Nucleolar protein 10-like N-terminal" evidence="9">
    <location>
        <begin position="10"/>
        <end position="322"/>
    </location>
</feature>
<dbReference type="GO" id="GO:0030686">
    <property type="term" value="C:90S preribosome"/>
    <property type="evidence" value="ECO:0007669"/>
    <property type="project" value="TreeGrafter"/>
</dbReference>
<accession>A0A3M7L0J7</accession>